<evidence type="ECO:0000256" key="1">
    <source>
        <dbReference type="ARBA" id="ARBA00022723"/>
    </source>
</evidence>
<keyword evidence="2" id="KW-0560">Oxidoreductase</keyword>
<dbReference type="AlphaFoldDB" id="A0A7M7JUS7"/>
<protein>
    <recommendedName>
        <fullName evidence="6">2-aminoethanethiol dioxygenase</fullName>
    </recommendedName>
</protein>
<keyword evidence="5" id="KW-1185">Reference proteome</keyword>
<sequence>MSSLIHRIIRQARIAFLNRSCNELEVTALHKLVSQLTAEDVGIGEATFRRHRHYEAPVLYINVFDNEDFAVTIFVLKQGCRIPLHNHPGMTGILKVLHGTVRIESFSPTSAPQRSAFSYIFGRGRGGVQAVRHEPIIVSPRDEPCRLSPNKGNIHEVRADQGGPVAFLDVLSPPYDSGSRDCTYYALSSTASPTSDGERCFLQEVPTPNDFWCDTFPYEGPRLGSSNDDEVEN</sequence>
<dbReference type="RefSeq" id="XP_022657528.1">
    <property type="nucleotide sequence ID" value="XM_022801793.1"/>
</dbReference>
<dbReference type="GO" id="GO:0046872">
    <property type="term" value="F:metal ion binding"/>
    <property type="evidence" value="ECO:0007669"/>
    <property type="project" value="UniProtKB-KW"/>
</dbReference>
<dbReference type="InterPro" id="IPR012864">
    <property type="entry name" value="PCO/ADO"/>
</dbReference>
<evidence type="ECO:0008006" key="6">
    <source>
        <dbReference type="Google" id="ProtNLM"/>
    </source>
</evidence>
<dbReference type="InterPro" id="IPR014710">
    <property type="entry name" value="RmlC-like_jellyroll"/>
</dbReference>
<evidence type="ECO:0000313" key="5">
    <source>
        <dbReference type="Proteomes" id="UP000594260"/>
    </source>
</evidence>
<dbReference type="GO" id="GO:0016702">
    <property type="term" value="F:oxidoreductase activity, acting on single donors with incorporation of molecular oxygen, incorporation of two atoms of oxygen"/>
    <property type="evidence" value="ECO:0007669"/>
    <property type="project" value="InterPro"/>
</dbReference>
<evidence type="ECO:0000313" key="4">
    <source>
        <dbReference type="EnsemblMetazoa" id="XP_022657528"/>
    </source>
</evidence>
<name>A0A7M7JUS7_VARDE</name>
<dbReference type="FunCoup" id="A0A7M7JUS7">
    <property type="interactions" value="532"/>
</dbReference>
<dbReference type="InParanoid" id="A0A7M7JUS7"/>
<accession>A0A7M7JUS7</accession>
<proteinExistence type="predicted"/>
<dbReference type="EnsemblMetazoa" id="XM_022801793">
    <property type="protein sequence ID" value="XP_022657528"/>
    <property type="gene ID" value="LOC111248813"/>
</dbReference>
<dbReference type="Gene3D" id="2.60.120.10">
    <property type="entry name" value="Jelly Rolls"/>
    <property type="match status" value="1"/>
</dbReference>
<dbReference type="InterPro" id="IPR011051">
    <property type="entry name" value="RmlC_Cupin_sf"/>
</dbReference>
<evidence type="ECO:0000256" key="3">
    <source>
        <dbReference type="ARBA" id="ARBA00023004"/>
    </source>
</evidence>
<dbReference type="GeneID" id="111248813"/>
<dbReference type="Pfam" id="PF07847">
    <property type="entry name" value="PCO_ADO"/>
    <property type="match status" value="1"/>
</dbReference>
<keyword evidence="3" id="KW-0408">Iron</keyword>
<dbReference type="Proteomes" id="UP000594260">
    <property type="component" value="Unplaced"/>
</dbReference>
<organism evidence="4 5">
    <name type="scientific">Varroa destructor</name>
    <name type="common">Honeybee mite</name>
    <dbReference type="NCBI Taxonomy" id="109461"/>
    <lineage>
        <taxon>Eukaryota</taxon>
        <taxon>Metazoa</taxon>
        <taxon>Ecdysozoa</taxon>
        <taxon>Arthropoda</taxon>
        <taxon>Chelicerata</taxon>
        <taxon>Arachnida</taxon>
        <taxon>Acari</taxon>
        <taxon>Parasitiformes</taxon>
        <taxon>Mesostigmata</taxon>
        <taxon>Gamasina</taxon>
        <taxon>Dermanyssoidea</taxon>
        <taxon>Varroidae</taxon>
        <taxon>Varroa</taxon>
    </lineage>
</organism>
<dbReference type="GO" id="GO:0005739">
    <property type="term" value="C:mitochondrion"/>
    <property type="evidence" value="ECO:0007669"/>
    <property type="project" value="TreeGrafter"/>
</dbReference>
<reference evidence="4" key="1">
    <citation type="submission" date="2021-01" db="UniProtKB">
        <authorList>
            <consortium name="EnsemblMetazoa"/>
        </authorList>
    </citation>
    <scope>IDENTIFICATION</scope>
</reference>
<dbReference type="PANTHER" id="PTHR22966:SF61">
    <property type="entry name" value="2-AMINOETHANETHIOL DIOXYGENASE"/>
    <property type="match status" value="1"/>
</dbReference>
<dbReference type="KEGG" id="vde:111248813"/>
<dbReference type="SUPFAM" id="SSF51182">
    <property type="entry name" value="RmlC-like cupins"/>
    <property type="match status" value="1"/>
</dbReference>
<evidence type="ECO:0000256" key="2">
    <source>
        <dbReference type="ARBA" id="ARBA00023002"/>
    </source>
</evidence>
<dbReference type="OMA" id="RCIWGKL"/>
<keyword evidence="1" id="KW-0479">Metal-binding</keyword>
<dbReference type="PANTHER" id="PTHR22966">
    <property type="entry name" value="2-AMINOETHANETHIOL DIOXYGENASE"/>
    <property type="match status" value="1"/>
</dbReference>
<dbReference type="CDD" id="cd20289">
    <property type="entry name" value="cupin_ADO"/>
    <property type="match status" value="1"/>
</dbReference>
<dbReference type="OrthoDB" id="271433at2759"/>